<protein>
    <submittedName>
        <fullName evidence="2">Uncharacterized protein</fullName>
    </submittedName>
</protein>
<name>A0A0H3L197_PANAA</name>
<keyword evidence="1" id="KW-0812">Transmembrane</keyword>
<accession>A0A0H3L197</accession>
<evidence type="ECO:0000313" key="3">
    <source>
        <dbReference type="Proteomes" id="UP000006690"/>
    </source>
</evidence>
<dbReference type="AlphaFoldDB" id="A0A0H3L197"/>
<dbReference type="Proteomes" id="UP000006690">
    <property type="component" value="Chromosome"/>
</dbReference>
<dbReference type="RefSeq" id="WP_014593144.1">
    <property type="nucleotide sequence ID" value="NC_017531.2"/>
</dbReference>
<reference evidence="3" key="1">
    <citation type="journal article" date="2012" name="Appl. Microbiol. Biotechnol.">
        <title>The complete genome sequence of Pantoea ananatis AJ13355, an organism with great biotechnological potential.</title>
        <authorList>
            <person name="Hara Y."/>
            <person name="Kadotani N."/>
            <person name="Izui H."/>
            <person name="Katashkina J.I."/>
            <person name="Kuvaeva T.M."/>
            <person name="Andreeva I.G."/>
            <person name="Golubeva L.I."/>
            <person name="Malko D.B."/>
            <person name="Makeev V.J."/>
            <person name="Mashko S.V."/>
            <person name="Kozlov Y.I."/>
        </authorList>
    </citation>
    <scope>NUCLEOTIDE SEQUENCE [LARGE SCALE GENOMIC DNA]</scope>
    <source>
        <strain evidence="3">AJ13355</strain>
    </source>
</reference>
<proteinExistence type="predicted"/>
<keyword evidence="1" id="KW-1133">Transmembrane helix</keyword>
<gene>
    <name evidence="2" type="ordered locus">PAJ_0415</name>
</gene>
<evidence type="ECO:0000256" key="1">
    <source>
        <dbReference type="SAM" id="Phobius"/>
    </source>
</evidence>
<feature type="transmembrane region" description="Helical" evidence="1">
    <location>
        <begin position="7"/>
        <end position="28"/>
    </location>
</feature>
<dbReference type="KEGG" id="paj:PAJ_0415"/>
<evidence type="ECO:0000313" key="2">
    <source>
        <dbReference type="EMBL" id="BAK10495.1"/>
    </source>
</evidence>
<sequence length="208" mass="23028">MKKTFGNLFIILTIMMICGFFISFHSIANESFRANVYFDGNIVEDPGACSFDVEGLSPGAGDGLAGIVEDDTAIYNYNFGEVTFRSYNGRYVLDKKYRKTFNVEFMCTGELALESHLLVHIVPTFGTVSGQNKSVMQLRSYPNLKSIKSLGLQLLVNGNPVTAQRGHWLRVNQKTGMAFQLIQLDSSGEDLTDDATLFTIVSVIVEPN</sequence>
<dbReference type="EMBL" id="AP012032">
    <property type="protein sequence ID" value="BAK10495.1"/>
    <property type="molecule type" value="Genomic_DNA"/>
</dbReference>
<keyword evidence="1" id="KW-0472">Membrane</keyword>
<dbReference type="HOGENOM" id="CLU_1365103_0_0_6"/>
<organism evidence="2 3">
    <name type="scientific">Pantoea ananatis (strain AJ13355)</name>
    <dbReference type="NCBI Taxonomy" id="932677"/>
    <lineage>
        <taxon>Bacteria</taxon>
        <taxon>Pseudomonadati</taxon>
        <taxon>Pseudomonadota</taxon>
        <taxon>Gammaproteobacteria</taxon>
        <taxon>Enterobacterales</taxon>
        <taxon>Erwiniaceae</taxon>
        <taxon>Pantoea</taxon>
    </lineage>
</organism>